<evidence type="ECO:0000259" key="1">
    <source>
        <dbReference type="Pfam" id="PF20271"/>
    </source>
</evidence>
<organism evidence="2 3">
    <name type="scientific">Frankia torreyi</name>
    <dbReference type="NCBI Taxonomy" id="1856"/>
    <lineage>
        <taxon>Bacteria</taxon>
        <taxon>Bacillati</taxon>
        <taxon>Actinomycetota</taxon>
        <taxon>Actinomycetes</taxon>
        <taxon>Frankiales</taxon>
        <taxon>Frankiaceae</taxon>
        <taxon>Frankia</taxon>
    </lineage>
</organism>
<name>A0A0D8BA65_9ACTN</name>
<evidence type="ECO:0000313" key="3">
    <source>
        <dbReference type="Proteomes" id="UP000032545"/>
    </source>
</evidence>
<dbReference type="AlphaFoldDB" id="A0A0D8BA65"/>
<feature type="domain" description="CATRA-Associated Small Protein" evidence="1">
    <location>
        <begin position="15"/>
        <end position="99"/>
    </location>
</feature>
<dbReference type="InterPro" id="IPR046924">
    <property type="entry name" value="CATASP"/>
</dbReference>
<accession>A0A0D8BA65</accession>
<dbReference type="PATRIC" id="fig|1502723.3.peg.4854"/>
<reference evidence="3" key="1">
    <citation type="submission" date="2015-02" db="EMBL/GenBank/DDBJ databases">
        <title>Draft Genome of Frankia sp. CpI1-S.</title>
        <authorList>
            <person name="Oshone R.T."/>
            <person name="Ngom M."/>
            <person name="Ghodhbane-Gtari F."/>
            <person name="Gtari M."/>
            <person name="Morris K."/>
            <person name="Thomas K."/>
            <person name="Sen A."/>
            <person name="Tisa L.S."/>
        </authorList>
    </citation>
    <scope>NUCLEOTIDE SEQUENCE [LARGE SCALE GENOMIC DNA]</scope>
    <source>
        <strain evidence="3">CpI1-S</strain>
    </source>
</reference>
<keyword evidence="3" id="KW-1185">Reference proteome</keyword>
<evidence type="ECO:0000313" key="2">
    <source>
        <dbReference type="EMBL" id="KJE20824.1"/>
    </source>
</evidence>
<dbReference type="EMBL" id="JYFN01000050">
    <property type="protein sequence ID" value="KJE20824.1"/>
    <property type="molecule type" value="Genomic_DNA"/>
</dbReference>
<comment type="caution">
    <text evidence="2">The sequence shown here is derived from an EMBL/GenBank/DDBJ whole genome shotgun (WGS) entry which is preliminary data.</text>
</comment>
<protein>
    <recommendedName>
        <fullName evidence="1">CATRA-Associated Small Protein domain-containing protein</fullName>
    </recommendedName>
</protein>
<gene>
    <name evidence="2" type="ORF">FF36_04872</name>
</gene>
<dbReference type="Proteomes" id="UP000032545">
    <property type="component" value="Unassembled WGS sequence"/>
</dbReference>
<proteinExistence type="predicted"/>
<sequence length="100" mass="10929">MHFGGGMIDEQIREEALDVLHSALDWETTPGIWSRVSRTLQSLQLAVDAEDSGAVKELTRVLEDLRLDSGRGNDAGKDSGTKATGVVRERLTDTIHKLGK</sequence>
<dbReference type="Pfam" id="PF20271">
    <property type="entry name" value="CATASP"/>
    <property type="match status" value="1"/>
</dbReference>
<reference evidence="2 3" key="2">
    <citation type="journal article" date="2016" name="Genome Announc.">
        <title>Permanent Draft Genome Sequences for Two Variants of Frankia sp. Strain CpI1, the First Frankia Strain Isolated from Root Nodules of Comptonia peregrina.</title>
        <authorList>
            <person name="Oshone R."/>
            <person name="Hurst S.G.IV."/>
            <person name="Abebe-Akele F."/>
            <person name="Simpson S."/>
            <person name="Morris K."/>
            <person name="Thomas W.K."/>
            <person name="Tisa L.S."/>
        </authorList>
    </citation>
    <scope>NUCLEOTIDE SEQUENCE [LARGE SCALE GENOMIC DNA]</scope>
    <source>
        <strain evidence="3">CpI1-S</strain>
    </source>
</reference>